<dbReference type="InterPro" id="IPR013424">
    <property type="entry name" value="Ice-binding_C"/>
</dbReference>
<keyword evidence="1" id="KW-0812">Transmembrane</keyword>
<keyword evidence="1" id="KW-0472">Membrane</keyword>
<keyword evidence="2" id="KW-0732">Signal</keyword>
<sequence precursor="true">MKKLSMALVLVMAAVLCAGAQTELTFDNDWEGFNGRLDQGWNWENNTQPLLSSNRVGILTGSEPNLTNYWSAGAFDDYWIEQRGGTFADDDYEMRIRYNARYTLNDTGNDGSYTNIMVTDQQLSLWSNGGTNWFNLIAGTVYADKTFANSDLSRLTLSNAMVTILTNAINNNAQMTALSGGTGIWHQINGTTIPEIDFEDPDGDPTVGDNHFMGAFVWETNGGSALIPAQWKWYIGNEDITYAGHAMQTTNAASPYYWEDYVSLSDDNTTLTVIPEPATLGMLGLAAAGLAVLRRMKRV</sequence>
<dbReference type="STRING" id="1307763.L21SP4_00411"/>
<protein>
    <recommendedName>
        <fullName evidence="3">Ice-binding protein C-terminal domain-containing protein</fullName>
    </recommendedName>
</protein>
<reference evidence="4 5" key="2">
    <citation type="journal article" date="2016" name="ISME J.">
        <title>Characterization of the first cultured representative of Verrucomicrobia subdivision 5 indicates the proposal of a novel phylum.</title>
        <authorList>
            <person name="Spring S."/>
            <person name="Bunk B."/>
            <person name="Sproer C."/>
            <person name="Schumann P."/>
            <person name="Rohde M."/>
            <person name="Tindall B.J."/>
            <person name="Klenk H.P."/>
        </authorList>
    </citation>
    <scope>NUCLEOTIDE SEQUENCE [LARGE SCALE GENOMIC DNA]</scope>
    <source>
        <strain evidence="4 5">L21-Fru-AB</strain>
    </source>
</reference>
<dbReference type="AlphaFoldDB" id="A0A0G3EB22"/>
<feature type="signal peptide" evidence="2">
    <location>
        <begin position="1"/>
        <end position="20"/>
    </location>
</feature>
<gene>
    <name evidence="4" type="ORF">L21SP4_00411</name>
</gene>
<dbReference type="Proteomes" id="UP000035268">
    <property type="component" value="Chromosome"/>
</dbReference>
<evidence type="ECO:0000313" key="4">
    <source>
        <dbReference type="EMBL" id="AKJ63691.1"/>
    </source>
</evidence>
<evidence type="ECO:0000256" key="2">
    <source>
        <dbReference type="SAM" id="SignalP"/>
    </source>
</evidence>
<dbReference type="KEGG" id="vbl:L21SP4_00411"/>
<dbReference type="Pfam" id="PF07589">
    <property type="entry name" value="PEP-CTERM"/>
    <property type="match status" value="1"/>
</dbReference>
<dbReference type="NCBIfam" id="TIGR02595">
    <property type="entry name" value="PEP_CTERM"/>
    <property type="match status" value="1"/>
</dbReference>
<feature type="domain" description="Ice-binding protein C-terminal" evidence="3">
    <location>
        <begin position="274"/>
        <end position="295"/>
    </location>
</feature>
<proteinExistence type="predicted"/>
<dbReference type="RefSeq" id="WP_082116451.1">
    <property type="nucleotide sequence ID" value="NZ_CP010904.1"/>
</dbReference>
<evidence type="ECO:0000313" key="5">
    <source>
        <dbReference type="Proteomes" id="UP000035268"/>
    </source>
</evidence>
<keyword evidence="5" id="KW-1185">Reference proteome</keyword>
<keyword evidence="1" id="KW-1133">Transmembrane helix</keyword>
<feature type="chain" id="PRO_5005184153" description="Ice-binding protein C-terminal domain-containing protein" evidence="2">
    <location>
        <begin position="21"/>
        <end position="299"/>
    </location>
</feature>
<reference evidence="5" key="1">
    <citation type="submission" date="2015-02" db="EMBL/GenBank/DDBJ databases">
        <title>Description and complete genome sequence of the first cultured representative of the subdivision 5 of the Verrucomicrobia phylum.</title>
        <authorList>
            <person name="Spring S."/>
            <person name="Bunk B."/>
            <person name="Sproer C."/>
            <person name="Klenk H.-P."/>
        </authorList>
    </citation>
    <scope>NUCLEOTIDE SEQUENCE [LARGE SCALE GENOMIC DNA]</scope>
    <source>
        <strain evidence="5">L21-Fru-AB</strain>
    </source>
</reference>
<organism evidence="4 5">
    <name type="scientific">Kiritimatiella glycovorans</name>
    <dbReference type="NCBI Taxonomy" id="1307763"/>
    <lineage>
        <taxon>Bacteria</taxon>
        <taxon>Pseudomonadati</taxon>
        <taxon>Kiritimatiellota</taxon>
        <taxon>Kiritimatiellia</taxon>
        <taxon>Kiritimatiellales</taxon>
        <taxon>Kiritimatiellaceae</taxon>
        <taxon>Kiritimatiella</taxon>
    </lineage>
</organism>
<evidence type="ECO:0000259" key="3">
    <source>
        <dbReference type="Pfam" id="PF07589"/>
    </source>
</evidence>
<feature type="transmembrane region" description="Helical" evidence="1">
    <location>
        <begin position="273"/>
        <end position="293"/>
    </location>
</feature>
<dbReference type="EMBL" id="CP010904">
    <property type="protein sequence ID" value="AKJ63691.1"/>
    <property type="molecule type" value="Genomic_DNA"/>
</dbReference>
<name>A0A0G3EB22_9BACT</name>
<evidence type="ECO:0000256" key="1">
    <source>
        <dbReference type="SAM" id="Phobius"/>
    </source>
</evidence>
<accession>A0A0G3EB22</accession>